<feature type="chain" id="PRO_5016429650" description="GLPGLI family protein" evidence="1">
    <location>
        <begin position="20"/>
        <end position="216"/>
    </location>
</feature>
<dbReference type="RefSeq" id="WP_111600378.1">
    <property type="nucleotide sequence ID" value="NZ_QLLL01000014.1"/>
</dbReference>
<reference evidence="2 3" key="1">
    <citation type="submission" date="2018-06" db="EMBL/GenBank/DDBJ databases">
        <title>Genomic Encyclopedia of Archaeal and Bacterial Type Strains, Phase II (KMG-II): from individual species to whole genera.</title>
        <authorList>
            <person name="Goeker M."/>
        </authorList>
    </citation>
    <scope>NUCLEOTIDE SEQUENCE [LARGE SCALE GENOMIC DNA]</scope>
    <source>
        <strain evidence="2 3">DSM 23857</strain>
    </source>
</reference>
<evidence type="ECO:0008006" key="4">
    <source>
        <dbReference type="Google" id="ProtNLM"/>
    </source>
</evidence>
<feature type="signal peptide" evidence="1">
    <location>
        <begin position="1"/>
        <end position="19"/>
    </location>
</feature>
<name>A0A327PZY7_9BACT</name>
<evidence type="ECO:0000313" key="2">
    <source>
        <dbReference type="EMBL" id="RAI97698.1"/>
    </source>
</evidence>
<sequence>MKPLITFFLTILFTTGAFATAQYPDKLIYKGKEYDLQSNPLENYFEQHPESRPKGDTWSTALWRGYIATFEVRDETLYLKDIEVMVFDSITKDTKFQSVVKKVFPGQTNMKIDWVTGILVLPYGKLVNYVHMGYGSTYEKYILLEVDKGVVKKDIYLNNEQYETFKYKQFLAFKKTEEYRQLKTSLQQKEGMTDESIDDFLKSFIIGYSSRILADE</sequence>
<dbReference type="Proteomes" id="UP000249547">
    <property type="component" value="Unassembled WGS sequence"/>
</dbReference>
<keyword evidence="1" id="KW-0732">Signal</keyword>
<comment type="caution">
    <text evidence="2">The sequence shown here is derived from an EMBL/GenBank/DDBJ whole genome shotgun (WGS) entry which is preliminary data.</text>
</comment>
<proteinExistence type="predicted"/>
<accession>A0A327PZY7</accession>
<dbReference type="OrthoDB" id="697275at2"/>
<gene>
    <name evidence="2" type="ORF">LX64_05002</name>
</gene>
<evidence type="ECO:0000256" key="1">
    <source>
        <dbReference type="SAM" id="SignalP"/>
    </source>
</evidence>
<evidence type="ECO:0000313" key="3">
    <source>
        <dbReference type="Proteomes" id="UP000249547"/>
    </source>
</evidence>
<organism evidence="2 3">
    <name type="scientific">Chitinophaga skermanii</name>
    <dbReference type="NCBI Taxonomy" id="331697"/>
    <lineage>
        <taxon>Bacteria</taxon>
        <taxon>Pseudomonadati</taxon>
        <taxon>Bacteroidota</taxon>
        <taxon>Chitinophagia</taxon>
        <taxon>Chitinophagales</taxon>
        <taxon>Chitinophagaceae</taxon>
        <taxon>Chitinophaga</taxon>
    </lineage>
</organism>
<dbReference type="AlphaFoldDB" id="A0A327PZY7"/>
<protein>
    <recommendedName>
        <fullName evidence="4">GLPGLI family protein</fullName>
    </recommendedName>
</protein>
<keyword evidence="3" id="KW-1185">Reference proteome</keyword>
<dbReference type="EMBL" id="QLLL01000014">
    <property type="protein sequence ID" value="RAI97698.1"/>
    <property type="molecule type" value="Genomic_DNA"/>
</dbReference>